<dbReference type="InterPro" id="IPR011833">
    <property type="entry name" value="Glycg_phsphrylas"/>
</dbReference>
<comment type="similarity">
    <text evidence="5">Belongs to the disproportionating enzyme family.</text>
</comment>
<dbReference type="PANTHER" id="PTHR11468:SF3">
    <property type="entry name" value="GLYCOGEN PHOSPHORYLASE, LIVER FORM"/>
    <property type="match status" value="1"/>
</dbReference>
<dbReference type="Gene3D" id="3.20.20.80">
    <property type="entry name" value="Glycosidases"/>
    <property type="match status" value="1"/>
</dbReference>
<sequence>MSKIMKFYFQEDKMANLQPEFKRGAGILLPISSLPSPYGIGTLGKAAYDFVDELVRAGQSYWQVLPVGPTSFGDSPYQSFSTFAGNPYFIDLDTLACDGLLDKKELESIDWGTDEDDVDYAKIYNNRFRILRKAYLAFLTSNNRVVVERRSSFRQFREENSGWLNDYALFMALKDRNGGRSWQEWDDDIKRREPEIVSYYKDLLKEQIDFYCFIQFEFYREWKLLKKYANSHDIEIIGDIPIYVALDSADVWCNPSQYDLDENLAPIGVAGCPPDAFSDYGQKWGNPLYDWKKMKADGFSWWKKRIASAANLYDVIRIDHFLGVVKYYNIPADKDPVDGHYEEGPGQDLTDAIAEVIGDSKIIAEDLGVVVPGVKELLRKTGYPGMKILEFAFDGNRENEYLPHMYDRNCVVYSGTHDNEMLKGYFKSLSPMGYQYLLDYTGADDGEDEDRLIWRIFRMAYMSIANTVILQMQDILGKDNSARMNLPSTIGTNWRWRLKKGEFSEKKQKALRKLADTYSRNENRKVNKGQMVAETVKKLYNKNIKDCSDEEIYVALLHLVRDIAEDRRSDAGKKKVYYISAEFLIGKLLSNNMLNLGIFEDVKKELADNGKDIYRIEEIENEPSLGNGGLGRLAACFLDSMASLGIHGDGIGICYHLGLFKQVFKDNLQKETPNPWITENSWLIDRKKEYTVEFRYHTVHAHLYDIPVTGYENRTNELHLFDIDSVDEHITQGDGIDFNKDDIEKNLTLFLYPDDSDDKGRMLRIYQEYFMVSAGAQLILDECVARGSNLHDLADYAAIQINDTHPSMVIPELIRLLTARGIDINEAIDIVSKICAYTNHTILAEALETWNYDFMNQVVPQLMPIITILDAKVKNKYKDASTYIIDDNHNVHMAFMDIHYSHSVNGVAYLHTEILKNTELHNFYELYPQKFNNKTNGITFRRWLLDCNPELTALIESKIGDGFKKDSNELKKLMDYVDDRDTLEALRSIKVHNKKRFADFMKKNQGVDLDCHSIFDVQVKRLHEYKRQQLNLLFLIHMYLEIKRGKKPVRPITAVFGAKAAPAYTIAKDIIHLILCMQEITANDPEVAPYLKVVMIENYNVTAASIVIPAADISEQISLASKEASGTSNMKFMLNGAVTLGTMDGANVEIADLVGKDNIYTFGEDAQTVIDRYARGDYNSRSYYEKDPVLKEAVDFIVSDTVRKVGNSENLERLYNELLNKDWFMTFPDFEDYLKTRQQVFTDFEDRDAWAKKCLVNIANAGFFSSDRTIDQYDKEIWHTREA</sequence>
<evidence type="ECO:0000256" key="10">
    <source>
        <dbReference type="ARBA" id="ARBA00022679"/>
    </source>
</evidence>
<dbReference type="InterPro" id="IPR017853">
    <property type="entry name" value="GH"/>
</dbReference>
<comment type="subcellular location">
    <subcellularLocation>
        <location evidence="4">Cytoplasm</location>
    </subcellularLocation>
</comment>
<dbReference type="GO" id="GO:0005980">
    <property type="term" value="P:glycogen catabolic process"/>
    <property type="evidence" value="ECO:0007669"/>
    <property type="project" value="TreeGrafter"/>
</dbReference>
<keyword evidence="8" id="KW-0021">Allosteric enzyme</keyword>
<dbReference type="Pfam" id="PF02446">
    <property type="entry name" value="Glyco_hydro_77"/>
    <property type="match status" value="1"/>
</dbReference>
<dbReference type="NCBIfam" id="TIGR02093">
    <property type="entry name" value="P_ylase"/>
    <property type="match status" value="1"/>
</dbReference>
<reference evidence="15" key="1">
    <citation type="journal article" date="2020" name="Appl. Environ. Microbiol.">
        <title>Medium-Chain Fatty Acid Synthesis by 'Candidatus Weimeria bifida' gen. nov., sp. nov., and 'Candidatus Pseudoramibacter fermentans' sp. nov.</title>
        <authorList>
            <person name="Scarborough M.J."/>
            <person name="Myers K.S."/>
            <person name="Donohue T.J."/>
            <person name="Noguera D.R."/>
        </authorList>
    </citation>
    <scope>NUCLEOTIDE SEQUENCE</scope>
    <source>
        <strain evidence="15">LCO1.1</strain>
    </source>
</reference>
<comment type="similarity">
    <text evidence="6 14">Belongs to the glycogen phosphorylase family.</text>
</comment>
<evidence type="ECO:0000256" key="5">
    <source>
        <dbReference type="ARBA" id="ARBA00005684"/>
    </source>
</evidence>
<gene>
    <name evidence="15" type="primary">malQ</name>
    <name evidence="15" type="ORF">FRC54_02865</name>
</gene>
<evidence type="ECO:0000256" key="13">
    <source>
        <dbReference type="ARBA" id="ARBA00025174"/>
    </source>
</evidence>
<name>A0A6N7IXB1_9FIRM</name>
<evidence type="ECO:0000256" key="9">
    <source>
        <dbReference type="ARBA" id="ARBA00022676"/>
    </source>
</evidence>
<dbReference type="Pfam" id="PF00343">
    <property type="entry name" value="Phosphorylase"/>
    <property type="match status" value="1"/>
</dbReference>
<dbReference type="GO" id="GO:0030170">
    <property type="term" value="F:pyridoxal phosphate binding"/>
    <property type="evidence" value="ECO:0007669"/>
    <property type="project" value="InterPro"/>
</dbReference>
<comment type="catalytic activity">
    <reaction evidence="2 14">
        <text>[(1-&gt;4)-alpha-D-glucosyl](n) + phosphate = [(1-&gt;4)-alpha-D-glucosyl](n-1) + alpha-D-glucose 1-phosphate</text>
        <dbReference type="Rhea" id="RHEA:41732"/>
        <dbReference type="Rhea" id="RHEA-COMP:9584"/>
        <dbReference type="Rhea" id="RHEA-COMP:9586"/>
        <dbReference type="ChEBI" id="CHEBI:15444"/>
        <dbReference type="ChEBI" id="CHEBI:43474"/>
        <dbReference type="ChEBI" id="CHEBI:58601"/>
        <dbReference type="EC" id="2.4.1.1"/>
    </reaction>
</comment>
<evidence type="ECO:0000313" key="15">
    <source>
        <dbReference type="EMBL" id="MQN00921.1"/>
    </source>
</evidence>
<dbReference type="SUPFAM" id="SSF51445">
    <property type="entry name" value="(Trans)glycosidases"/>
    <property type="match status" value="1"/>
</dbReference>
<dbReference type="InterPro" id="IPR000811">
    <property type="entry name" value="Glyco_trans_35"/>
</dbReference>
<dbReference type="EMBL" id="VOGC01000002">
    <property type="protein sequence ID" value="MQN00921.1"/>
    <property type="molecule type" value="Genomic_DNA"/>
</dbReference>
<evidence type="ECO:0000256" key="2">
    <source>
        <dbReference type="ARBA" id="ARBA00001275"/>
    </source>
</evidence>
<dbReference type="GO" id="GO:0005737">
    <property type="term" value="C:cytoplasm"/>
    <property type="evidence" value="ECO:0007669"/>
    <property type="project" value="UniProtKB-SubCell"/>
</dbReference>
<proteinExistence type="inferred from homology"/>
<dbReference type="NCBIfam" id="TIGR00217">
    <property type="entry name" value="malQ"/>
    <property type="match status" value="1"/>
</dbReference>
<evidence type="ECO:0000256" key="12">
    <source>
        <dbReference type="ARBA" id="ARBA00023277"/>
    </source>
</evidence>
<dbReference type="EC" id="2.4.1.1" evidence="14"/>
<evidence type="ECO:0000313" key="16">
    <source>
        <dbReference type="Proteomes" id="UP000460257"/>
    </source>
</evidence>
<evidence type="ECO:0000256" key="6">
    <source>
        <dbReference type="ARBA" id="ARBA00006047"/>
    </source>
</evidence>
<keyword evidence="11 14" id="KW-0663">Pyridoxal phosphate</keyword>
<keyword evidence="10 14" id="KW-0808">Transferase</keyword>
<keyword evidence="16" id="KW-1185">Reference proteome</keyword>
<evidence type="ECO:0000256" key="4">
    <source>
        <dbReference type="ARBA" id="ARBA00004496"/>
    </source>
</evidence>
<organism evidence="15 16">
    <name type="scientific">Candidatus Weimeria bifida</name>
    <dbReference type="NCBI Taxonomy" id="2599074"/>
    <lineage>
        <taxon>Bacteria</taxon>
        <taxon>Bacillati</taxon>
        <taxon>Bacillota</taxon>
        <taxon>Clostridia</taxon>
        <taxon>Lachnospirales</taxon>
        <taxon>Lachnospiraceae</taxon>
        <taxon>Candidatus Weimeria</taxon>
    </lineage>
</organism>
<comment type="catalytic activity">
    <reaction evidence="1">
        <text>Transfers a segment of a (1-&gt;4)-alpha-D-glucan to a new position in an acceptor, which may be glucose or a (1-&gt;4)-alpha-D-glucan.</text>
        <dbReference type="EC" id="2.4.1.25"/>
    </reaction>
</comment>
<dbReference type="InterPro" id="IPR003385">
    <property type="entry name" value="Glyco_hydro_77"/>
</dbReference>
<dbReference type="PROSITE" id="PS00102">
    <property type="entry name" value="PHOSPHORYLASE"/>
    <property type="match status" value="1"/>
</dbReference>
<dbReference type="InterPro" id="IPR035090">
    <property type="entry name" value="Pyridoxal_P_attach_site"/>
</dbReference>
<comment type="caution">
    <text evidence="15">The sequence shown here is derived from an EMBL/GenBank/DDBJ whole genome shotgun (WGS) entry which is preliminary data.</text>
</comment>
<comment type="cofactor">
    <cofactor evidence="3 14">
        <name>pyridoxal 5'-phosphate</name>
        <dbReference type="ChEBI" id="CHEBI:597326"/>
    </cofactor>
</comment>
<dbReference type="PANTHER" id="PTHR11468">
    <property type="entry name" value="GLYCOGEN PHOSPHORYLASE"/>
    <property type="match status" value="1"/>
</dbReference>
<evidence type="ECO:0000256" key="11">
    <source>
        <dbReference type="ARBA" id="ARBA00022898"/>
    </source>
</evidence>
<evidence type="ECO:0000256" key="7">
    <source>
        <dbReference type="ARBA" id="ARBA00022490"/>
    </source>
</evidence>
<keyword evidence="9 14" id="KW-0328">Glycosyltransferase</keyword>
<protein>
    <recommendedName>
        <fullName evidence="14">Alpha-1,4 glucan phosphorylase</fullName>
        <ecNumber evidence="14">2.4.1.1</ecNumber>
    </recommendedName>
</protein>
<evidence type="ECO:0000256" key="8">
    <source>
        <dbReference type="ARBA" id="ARBA00022533"/>
    </source>
</evidence>
<dbReference type="NCBIfam" id="NF011080">
    <property type="entry name" value="PRK14508.1-3"/>
    <property type="match status" value="1"/>
</dbReference>
<keyword evidence="12 14" id="KW-0119">Carbohydrate metabolism</keyword>
<dbReference type="FunFam" id="3.40.50.2000:FF:000003">
    <property type="entry name" value="Alpha-1,4 glucan phosphorylase"/>
    <property type="match status" value="1"/>
</dbReference>
<dbReference type="SUPFAM" id="SSF53756">
    <property type="entry name" value="UDP-Glycosyltransferase/glycogen phosphorylase"/>
    <property type="match status" value="1"/>
</dbReference>
<dbReference type="Proteomes" id="UP000460257">
    <property type="component" value="Unassembled WGS sequence"/>
</dbReference>
<dbReference type="Gene3D" id="3.40.50.2000">
    <property type="entry name" value="Glycogen Phosphorylase B"/>
    <property type="match status" value="2"/>
</dbReference>
<evidence type="ECO:0000256" key="1">
    <source>
        <dbReference type="ARBA" id="ARBA00000439"/>
    </source>
</evidence>
<accession>A0A6N7IXB1</accession>
<evidence type="ECO:0000256" key="14">
    <source>
        <dbReference type="RuleBase" id="RU000587"/>
    </source>
</evidence>
<comment type="function">
    <text evidence="14">Allosteric enzyme that catalyzes the rate-limiting step in glycogen catabolism, the phosphorolytic cleavage of glycogen to produce glucose-1-phosphate, and plays a central role in maintaining cellular and organismal glucose homeostasis.</text>
</comment>
<evidence type="ECO:0000256" key="3">
    <source>
        <dbReference type="ARBA" id="ARBA00001933"/>
    </source>
</evidence>
<dbReference type="GO" id="GO:0004134">
    <property type="term" value="F:4-alpha-glucanotransferase activity"/>
    <property type="evidence" value="ECO:0007669"/>
    <property type="project" value="UniProtKB-EC"/>
</dbReference>
<dbReference type="FunFam" id="3.40.50.2000:FF:000153">
    <property type="entry name" value="Alpha-1,4 glucan phosphorylase"/>
    <property type="match status" value="1"/>
</dbReference>
<dbReference type="GO" id="GO:0008184">
    <property type="term" value="F:glycogen phosphorylase activity"/>
    <property type="evidence" value="ECO:0007669"/>
    <property type="project" value="InterPro"/>
</dbReference>
<keyword evidence="7" id="KW-0963">Cytoplasm</keyword>
<comment type="function">
    <text evidence="13">Phosphorylase is an important allosteric enzyme in carbohydrate metabolism. Enzymes from different sources differ in their regulatory mechanisms and in their natural substrates. However, all known phosphorylases share catalytic and structural properties.</text>
</comment>